<organism evidence="2 3">
    <name type="scientific">Pleurodeles waltl</name>
    <name type="common">Iberian ribbed newt</name>
    <dbReference type="NCBI Taxonomy" id="8319"/>
    <lineage>
        <taxon>Eukaryota</taxon>
        <taxon>Metazoa</taxon>
        <taxon>Chordata</taxon>
        <taxon>Craniata</taxon>
        <taxon>Vertebrata</taxon>
        <taxon>Euteleostomi</taxon>
        <taxon>Amphibia</taxon>
        <taxon>Batrachia</taxon>
        <taxon>Caudata</taxon>
        <taxon>Salamandroidea</taxon>
        <taxon>Salamandridae</taxon>
        <taxon>Pleurodelinae</taxon>
        <taxon>Pleurodeles</taxon>
    </lineage>
</organism>
<dbReference type="Proteomes" id="UP001066276">
    <property type="component" value="Chromosome 6"/>
</dbReference>
<dbReference type="AlphaFoldDB" id="A0AAV7QZD2"/>
<accession>A0AAV7QZD2</accession>
<feature type="region of interest" description="Disordered" evidence="1">
    <location>
        <begin position="225"/>
        <end position="285"/>
    </location>
</feature>
<dbReference type="PANTHER" id="PTHR11505">
    <property type="entry name" value="L1 TRANSPOSABLE ELEMENT-RELATED"/>
    <property type="match status" value="1"/>
</dbReference>
<evidence type="ECO:0000256" key="1">
    <source>
        <dbReference type="SAM" id="MobiDB-lite"/>
    </source>
</evidence>
<dbReference type="InterPro" id="IPR004244">
    <property type="entry name" value="Transposase_22"/>
</dbReference>
<gene>
    <name evidence="2" type="ORF">NDU88_012157</name>
</gene>
<feature type="region of interest" description="Disordered" evidence="1">
    <location>
        <begin position="83"/>
        <end position="134"/>
    </location>
</feature>
<feature type="compositionally biased region" description="Basic and acidic residues" evidence="1">
    <location>
        <begin position="124"/>
        <end position="133"/>
    </location>
</feature>
<reference evidence="2" key="1">
    <citation type="journal article" date="2022" name="bioRxiv">
        <title>Sequencing and chromosome-scale assembly of the giantPleurodeles waltlgenome.</title>
        <authorList>
            <person name="Brown T."/>
            <person name="Elewa A."/>
            <person name="Iarovenko S."/>
            <person name="Subramanian E."/>
            <person name="Araus A.J."/>
            <person name="Petzold A."/>
            <person name="Susuki M."/>
            <person name="Suzuki K.-i.T."/>
            <person name="Hayashi T."/>
            <person name="Toyoda A."/>
            <person name="Oliveira C."/>
            <person name="Osipova E."/>
            <person name="Leigh N.D."/>
            <person name="Simon A."/>
            <person name="Yun M.H."/>
        </authorList>
    </citation>
    <scope>NUCLEOTIDE SEQUENCE</scope>
    <source>
        <strain evidence="2">20211129_DDA</strain>
        <tissue evidence="2">Liver</tissue>
    </source>
</reference>
<sequence>MPRTLCAGSTDRCGRFSAFWWSLPGSGPQRQAPVGPARICERDARSRPALLPLSAKRDSRRFLAILVGVWGLWDARMAPKINRTPRSLRARQNQDPGGTRKDKKLPVPGSKEHSNLQVKGGPHKTTDMEKDARYSVPTMFSSVMRPKQRSTEKAACDAQPNVLGVNDEHVPVAFTSPEAFTPMFNAGGREPPYLDEEIPLTDSDIESSSAASIWVSNYLTCRRKSAEQTEARSSLGAKLRRDPIKPQEEDGEMQWDSTATQQAFSKRDSACSTLVPPPTGDLAEPPSLDLIYRTMVQNHEQTQRENRKMKAASRQLQLSIKKVVKSCQDIGVRIATMETRTEELEIEVKAATAQTTTQGQQISDIQWKLEDAENRQRRNNLRILGIAEDLEGQDTRAYIASLFKQAFPDLNGWDWEKEIQRAHCFPLMKKKQALTATNRDQSYPRAIIVYFGNFLLRQAVFEKARPNSKVTVEGVSFFSRPDFAHATVERRWRLRQMIAQFQELGVEAYLLSPARLKIRAFLLTSMTQGWHTDKIKLMEVSRHPTSCGIKNLYPLLLNSIQDDLATVVKKWEARVGAKETEVCLAIVMASRNEEDTIYSRSLEQALARTGAKLQ</sequence>
<feature type="compositionally biased region" description="Basic and acidic residues" evidence="1">
    <location>
        <begin position="239"/>
        <end position="248"/>
    </location>
</feature>
<evidence type="ECO:0000313" key="2">
    <source>
        <dbReference type="EMBL" id="KAJ1145874.1"/>
    </source>
</evidence>
<comment type="caution">
    <text evidence="2">The sequence shown here is derived from an EMBL/GenBank/DDBJ whole genome shotgun (WGS) entry which is preliminary data.</text>
</comment>
<keyword evidence="3" id="KW-1185">Reference proteome</keyword>
<dbReference type="EMBL" id="JANPWB010000010">
    <property type="protein sequence ID" value="KAJ1145874.1"/>
    <property type="molecule type" value="Genomic_DNA"/>
</dbReference>
<proteinExistence type="predicted"/>
<feature type="compositionally biased region" description="Polar residues" evidence="1">
    <location>
        <begin position="255"/>
        <end position="264"/>
    </location>
</feature>
<protein>
    <submittedName>
        <fullName evidence="2">Uncharacterized protein</fullName>
    </submittedName>
</protein>
<dbReference type="Gene3D" id="3.30.70.1820">
    <property type="entry name" value="L1 transposable element, RRM domain"/>
    <property type="match status" value="1"/>
</dbReference>
<evidence type="ECO:0000313" key="3">
    <source>
        <dbReference type="Proteomes" id="UP001066276"/>
    </source>
</evidence>
<name>A0AAV7QZD2_PLEWA</name>